<evidence type="ECO:0000313" key="2">
    <source>
        <dbReference type="EMBL" id="VXB61182.1"/>
    </source>
</evidence>
<evidence type="ECO:0000313" key="3">
    <source>
        <dbReference type="Proteomes" id="UP000430202"/>
    </source>
</evidence>
<sequence>MEKKTYSVNKRRLIAISFGVLALILSIVFFLKVDTPQHLGDYFTQAYYGQFGAIAICVELIAAAYYLYVGHKKTNFAMALFAFTVVLNGILNLFGVGTVIIPLAIMMLLLVSGGIAFFIAFSNAFNLGKISIGNVILSFVFGNIIAFYFSYF</sequence>
<organism evidence="2 3">
    <name type="scientific">Maribacter litoralis</name>
    <dbReference type="NCBI Taxonomy" id="2059726"/>
    <lineage>
        <taxon>Bacteria</taxon>
        <taxon>Pseudomonadati</taxon>
        <taxon>Bacteroidota</taxon>
        <taxon>Flavobacteriia</taxon>
        <taxon>Flavobacteriales</taxon>
        <taxon>Flavobacteriaceae</taxon>
        <taxon>Maribacter</taxon>
    </lineage>
</organism>
<reference evidence="2 3" key="1">
    <citation type="submission" date="2019-10" db="EMBL/GenBank/DDBJ databases">
        <authorList>
            <person name="Karimi E."/>
        </authorList>
    </citation>
    <scope>NUCLEOTIDE SEQUENCE [LARGE SCALE GENOMIC DNA]</scope>
    <source>
        <strain evidence="2">Maribacter sp. 151</strain>
    </source>
</reference>
<gene>
    <name evidence="2" type="ORF">MARI151_30144</name>
</gene>
<feature type="transmembrane region" description="Helical" evidence="1">
    <location>
        <begin position="132"/>
        <end position="151"/>
    </location>
</feature>
<feature type="transmembrane region" description="Helical" evidence="1">
    <location>
        <begin position="76"/>
        <end position="94"/>
    </location>
</feature>
<dbReference type="RefSeq" id="WP_159302808.1">
    <property type="nucleotide sequence ID" value="NZ_LR733271.1"/>
</dbReference>
<dbReference type="Proteomes" id="UP000430202">
    <property type="component" value="Unassembled WGS sequence"/>
</dbReference>
<dbReference type="EMBL" id="CABWLR010000003">
    <property type="protein sequence ID" value="VXB61182.1"/>
    <property type="molecule type" value="Genomic_DNA"/>
</dbReference>
<dbReference type="AlphaFoldDB" id="A0A653RZG3"/>
<feature type="transmembrane region" description="Helical" evidence="1">
    <location>
        <begin position="100"/>
        <end position="120"/>
    </location>
</feature>
<feature type="transmembrane region" description="Helical" evidence="1">
    <location>
        <begin position="51"/>
        <end position="69"/>
    </location>
</feature>
<keyword evidence="1" id="KW-1133">Transmembrane helix</keyword>
<accession>A0A653RZG3</accession>
<feature type="transmembrane region" description="Helical" evidence="1">
    <location>
        <begin position="12"/>
        <end position="31"/>
    </location>
</feature>
<protein>
    <submittedName>
        <fullName evidence="2">Uncharacterized protein</fullName>
    </submittedName>
</protein>
<evidence type="ECO:0000256" key="1">
    <source>
        <dbReference type="SAM" id="Phobius"/>
    </source>
</evidence>
<keyword evidence="3" id="KW-1185">Reference proteome</keyword>
<keyword evidence="1" id="KW-0812">Transmembrane</keyword>
<name>A0A653RZG3_9FLAO</name>
<keyword evidence="1" id="KW-0472">Membrane</keyword>
<proteinExistence type="predicted"/>